<dbReference type="PRINTS" id="PR00081">
    <property type="entry name" value="GDHRDH"/>
</dbReference>
<dbReference type="PRINTS" id="PR00080">
    <property type="entry name" value="SDRFAMILY"/>
</dbReference>
<name>A0A2W1JJ64_9CYAN</name>
<evidence type="ECO:0000256" key="1">
    <source>
        <dbReference type="RuleBase" id="RU000363"/>
    </source>
</evidence>
<dbReference type="Gene3D" id="3.40.50.720">
    <property type="entry name" value="NAD(P)-binding Rossmann-like Domain"/>
    <property type="match status" value="1"/>
</dbReference>
<dbReference type="PANTHER" id="PTHR43544">
    <property type="entry name" value="SHORT-CHAIN DEHYDROGENASE/REDUCTASE"/>
    <property type="match status" value="1"/>
</dbReference>
<sequence>MPSQHKTALVTGGNRGIGYAICEGLLKAGFEVILAARSQPKAQAAAEQLHPDVKTLELDVTDDHSIQKAAETLTRQIERLDVLINNAGIYPDEGVNILTISRELLDQTMNTNAFSPVKITQTFLPLLEKSDSAKVINMSSGYGALDGLSANVPSYCLSKLALNGATIMLANALRPKQIGVYAMSPGWVATDMGGESAPRSPEQGADTAVWLATEATLAMTGKFFSDRIETAY</sequence>
<dbReference type="SUPFAM" id="SSF51735">
    <property type="entry name" value="NAD(P)-binding Rossmann-fold domains"/>
    <property type="match status" value="1"/>
</dbReference>
<keyword evidence="2" id="KW-0560">Oxidoreductase</keyword>
<evidence type="ECO:0000313" key="2">
    <source>
        <dbReference type="EMBL" id="PZD73286.1"/>
    </source>
</evidence>
<dbReference type="InterPro" id="IPR002347">
    <property type="entry name" value="SDR_fam"/>
</dbReference>
<dbReference type="EMBL" id="PQWO01000006">
    <property type="protein sequence ID" value="PZD73286.1"/>
    <property type="molecule type" value="Genomic_DNA"/>
</dbReference>
<dbReference type="PANTHER" id="PTHR43544:SF32">
    <property type="entry name" value="CHAIN DEHYDROGENASE, PUTATIVE (AFU_ORTHOLOGUE AFUA_5G01530)-RELATED"/>
    <property type="match status" value="1"/>
</dbReference>
<dbReference type="Proteomes" id="UP000248857">
    <property type="component" value="Unassembled WGS sequence"/>
</dbReference>
<gene>
    <name evidence="2" type="primary">fabG_5</name>
    <name evidence="2" type="ORF">C1752_02403</name>
</gene>
<dbReference type="Pfam" id="PF00106">
    <property type="entry name" value="adh_short"/>
    <property type="match status" value="1"/>
</dbReference>
<dbReference type="GO" id="GO:0005737">
    <property type="term" value="C:cytoplasm"/>
    <property type="evidence" value="ECO:0007669"/>
    <property type="project" value="TreeGrafter"/>
</dbReference>
<dbReference type="GO" id="GO:0004316">
    <property type="term" value="F:3-oxoacyl-[acyl-carrier-protein] reductase (NADPH) activity"/>
    <property type="evidence" value="ECO:0007669"/>
    <property type="project" value="UniProtKB-EC"/>
</dbReference>
<dbReference type="AlphaFoldDB" id="A0A2W1JJ64"/>
<dbReference type="EC" id="1.1.1.100" evidence="2"/>
<dbReference type="InterPro" id="IPR036291">
    <property type="entry name" value="NAD(P)-bd_dom_sf"/>
</dbReference>
<dbReference type="InterPro" id="IPR051468">
    <property type="entry name" value="Fungal_SecMetab_SDRs"/>
</dbReference>
<keyword evidence="3" id="KW-1185">Reference proteome</keyword>
<dbReference type="OrthoDB" id="9785520at2"/>
<dbReference type="GO" id="GO:0019748">
    <property type="term" value="P:secondary metabolic process"/>
    <property type="evidence" value="ECO:0007669"/>
    <property type="project" value="TreeGrafter"/>
</dbReference>
<comment type="caution">
    <text evidence="2">The sequence shown here is derived from an EMBL/GenBank/DDBJ whole genome shotgun (WGS) entry which is preliminary data.</text>
</comment>
<comment type="similarity">
    <text evidence="1">Belongs to the short-chain dehydrogenases/reductases (SDR) family.</text>
</comment>
<dbReference type="RefSeq" id="WP_110986349.1">
    <property type="nucleotide sequence ID" value="NZ_CAWNWM010000006.1"/>
</dbReference>
<organism evidence="2 3">
    <name type="scientific">Acaryochloris thomasi RCC1774</name>
    <dbReference type="NCBI Taxonomy" id="1764569"/>
    <lineage>
        <taxon>Bacteria</taxon>
        <taxon>Bacillati</taxon>
        <taxon>Cyanobacteriota</taxon>
        <taxon>Cyanophyceae</taxon>
        <taxon>Acaryochloridales</taxon>
        <taxon>Acaryochloridaceae</taxon>
        <taxon>Acaryochloris</taxon>
        <taxon>Acaryochloris thomasi</taxon>
    </lineage>
</organism>
<evidence type="ECO:0000313" key="3">
    <source>
        <dbReference type="Proteomes" id="UP000248857"/>
    </source>
</evidence>
<accession>A0A2W1JJ64</accession>
<reference evidence="2 3" key="1">
    <citation type="journal article" date="2018" name="Sci. Rep.">
        <title>A novel species of the marine cyanobacterium Acaryochloris with a unique pigment content and lifestyle.</title>
        <authorList>
            <person name="Partensky F."/>
            <person name="Six C."/>
            <person name="Ratin M."/>
            <person name="Garczarek L."/>
            <person name="Vaulot D."/>
            <person name="Probert I."/>
            <person name="Calteau A."/>
            <person name="Gourvil P."/>
            <person name="Marie D."/>
            <person name="Grebert T."/>
            <person name="Bouchier C."/>
            <person name="Le Panse S."/>
            <person name="Gachenot M."/>
            <person name="Rodriguez F."/>
            <person name="Garrido J.L."/>
        </authorList>
    </citation>
    <scope>NUCLEOTIDE SEQUENCE [LARGE SCALE GENOMIC DNA]</scope>
    <source>
        <strain evidence="2 3">RCC1774</strain>
    </source>
</reference>
<proteinExistence type="inferred from homology"/>
<protein>
    <submittedName>
        <fullName evidence="2">3-oxoacyl-[acyl-carrier-protein] reductase FabG</fullName>
        <ecNumber evidence="2">1.1.1.100</ecNumber>
    </submittedName>
</protein>